<protein>
    <submittedName>
        <fullName evidence="8">Envelope stress response membrane protein PspC</fullName>
    </submittedName>
</protein>
<dbReference type="GO" id="GO:0005886">
    <property type="term" value="C:plasma membrane"/>
    <property type="evidence" value="ECO:0007669"/>
    <property type="project" value="UniProtKB-SubCell"/>
</dbReference>
<dbReference type="EMBL" id="JZSH01000445">
    <property type="protein sequence ID" value="KJF75997.1"/>
    <property type="molecule type" value="Genomic_DNA"/>
</dbReference>
<evidence type="ECO:0000256" key="5">
    <source>
        <dbReference type="ARBA" id="ARBA00023136"/>
    </source>
</evidence>
<evidence type="ECO:0000256" key="2">
    <source>
        <dbReference type="ARBA" id="ARBA00022475"/>
    </source>
</evidence>
<gene>
    <name evidence="8" type="primary">pspC</name>
    <name evidence="8" type="ORF">I8608_000887</name>
    <name evidence="9" type="ORF">UA45_20850</name>
</gene>
<dbReference type="Pfam" id="PF04024">
    <property type="entry name" value="PspC"/>
    <property type="match status" value="1"/>
</dbReference>
<evidence type="ECO:0000256" key="1">
    <source>
        <dbReference type="ARBA" id="ARBA00004162"/>
    </source>
</evidence>
<feature type="transmembrane region" description="Helical" evidence="6">
    <location>
        <begin position="33"/>
        <end position="57"/>
    </location>
</feature>
<reference evidence="8" key="2">
    <citation type="journal article" date="2018" name="Genome Biol.">
        <title>SKESA: strategic k-mer extension for scrupulous assemblies.</title>
        <authorList>
            <person name="Souvorov A."/>
            <person name="Agarwala R."/>
            <person name="Lipman D.J."/>
        </authorList>
    </citation>
    <scope>NUCLEOTIDE SEQUENCE</scope>
    <source>
        <strain evidence="8">Morganella morganii ARLG-3209</strain>
    </source>
</reference>
<dbReference type="InterPro" id="IPR007168">
    <property type="entry name" value="Phageshock_PspC_N"/>
</dbReference>
<feature type="domain" description="Phage shock protein PspC N-terminal" evidence="7">
    <location>
        <begin position="6"/>
        <end position="63"/>
    </location>
</feature>
<dbReference type="Proteomes" id="UP000032582">
    <property type="component" value="Unassembled WGS sequence"/>
</dbReference>
<dbReference type="AlphaFoldDB" id="A0A0D8L2H5"/>
<dbReference type="EMBL" id="DACSWI010000001">
    <property type="protein sequence ID" value="HAT3808079.1"/>
    <property type="molecule type" value="Genomic_DNA"/>
</dbReference>
<keyword evidence="5 6" id="KW-0472">Membrane</keyword>
<dbReference type="Proteomes" id="UP000865968">
    <property type="component" value="Unassembled WGS sequence"/>
</dbReference>
<accession>A0A0D8L2H5</accession>
<dbReference type="PATRIC" id="fig|582.24.peg.6637"/>
<evidence type="ECO:0000256" key="6">
    <source>
        <dbReference type="SAM" id="Phobius"/>
    </source>
</evidence>
<keyword evidence="3 6" id="KW-0812">Transmembrane</keyword>
<evidence type="ECO:0000259" key="7">
    <source>
        <dbReference type="Pfam" id="PF04024"/>
    </source>
</evidence>
<sequence length="117" mass="13729">MEFQSRKLYRYPDEGMFRGVCAGIANYFNVPAWMIRVMAVVATFTGFFWLTITLYILMGMILPVVPRDYPGRDGGVNAAMLLEQTERSQARTEKRIRDIERYVTSEQYALNRRFRDL</sequence>
<dbReference type="NCBIfam" id="TIGR02978">
    <property type="entry name" value="phageshock_pspC"/>
    <property type="match status" value="1"/>
</dbReference>
<dbReference type="PANTHER" id="PTHR33885:SF3">
    <property type="entry name" value="PHAGE SHOCK PROTEIN C"/>
    <property type="match status" value="1"/>
</dbReference>
<evidence type="ECO:0000256" key="3">
    <source>
        <dbReference type="ARBA" id="ARBA00022692"/>
    </source>
</evidence>
<keyword evidence="4 6" id="KW-1133">Transmembrane helix</keyword>
<keyword evidence="2" id="KW-1003">Cell membrane</keyword>
<comment type="subcellular location">
    <subcellularLocation>
        <location evidence="1">Cell membrane</location>
        <topology evidence="1">Single-pass membrane protein</topology>
    </subcellularLocation>
</comment>
<comment type="caution">
    <text evidence="9">The sequence shown here is derived from an EMBL/GenBank/DDBJ whole genome shotgun (WGS) entry which is preliminary data.</text>
</comment>
<evidence type="ECO:0000313" key="8">
    <source>
        <dbReference type="EMBL" id="HAT3808079.1"/>
    </source>
</evidence>
<name>A0A0D8L2H5_MORMO</name>
<dbReference type="RefSeq" id="WP_025152968.1">
    <property type="nucleotide sequence ID" value="NZ_JAHOAK010000017.1"/>
</dbReference>
<evidence type="ECO:0000313" key="10">
    <source>
        <dbReference type="Proteomes" id="UP000032582"/>
    </source>
</evidence>
<proteinExistence type="predicted"/>
<dbReference type="InterPro" id="IPR052027">
    <property type="entry name" value="PspC"/>
</dbReference>
<reference evidence="8" key="3">
    <citation type="submission" date="2020-10" db="EMBL/GenBank/DDBJ databases">
        <authorList>
            <consortium name="NCBI Pathogen Detection Project"/>
        </authorList>
    </citation>
    <scope>NUCLEOTIDE SEQUENCE</scope>
    <source>
        <strain evidence="8">Morganella morganii ARLG-3209</strain>
    </source>
</reference>
<organism evidence="9 10">
    <name type="scientific">Morganella morganii</name>
    <name type="common">Proteus morganii</name>
    <dbReference type="NCBI Taxonomy" id="582"/>
    <lineage>
        <taxon>Bacteria</taxon>
        <taxon>Pseudomonadati</taxon>
        <taxon>Pseudomonadota</taxon>
        <taxon>Gammaproteobacteria</taxon>
        <taxon>Enterobacterales</taxon>
        <taxon>Morganellaceae</taxon>
        <taxon>Morganella</taxon>
    </lineage>
</organism>
<evidence type="ECO:0000256" key="4">
    <source>
        <dbReference type="ARBA" id="ARBA00022989"/>
    </source>
</evidence>
<dbReference type="PANTHER" id="PTHR33885">
    <property type="entry name" value="PHAGE SHOCK PROTEIN C"/>
    <property type="match status" value="1"/>
</dbReference>
<reference evidence="9 10" key="1">
    <citation type="submission" date="2015-02" db="EMBL/GenBank/DDBJ databases">
        <title>Whole genome shotgun sequencing of cultured foodborne pathogen.</title>
        <authorList>
            <person name="Timme R."/>
            <person name="Allard M.W."/>
            <person name="Strain E."/>
            <person name="Evans P.S."/>
            <person name="Brown E."/>
        </authorList>
    </citation>
    <scope>NUCLEOTIDE SEQUENCE [LARGE SCALE GENOMIC DNA]</scope>
    <source>
        <strain evidence="9 10">GCSL-TSO-24</strain>
    </source>
</reference>
<evidence type="ECO:0000313" key="9">
    <source>
        <dbReference type="EMBL" id="KJF75997.1"/>
    </source>
</evidence>
<dbReference type="InterPro" id="IPR014320">
    <property type="entry name" value="Phageshock_PspC"/>
</dbReference>